<evidence type="ECO:0000313" key="2">
    <source>
        <dbReference type="EMBL" id="AFM05317.1"/>
    </source>
</evidence>
<dbReference type="PANTHER" id="PTHR43685:SF2">
    <property type="entry name" value="GLYCOSYLTRANSFERASE 2-LIKE DOMAIN-CONTAINING PROTEIN"/>
    <property type="match status" value="1"/>
</dbReference>
<dbReference type="SUPFAM" id="SSF53448">
    <property type="entry name" value="Nucleotide-diphospho-sugar transferases"/>
    <property type="match status" value="1"/>
</dbReference>
<gene>
    <name evidence="2" type="ordered locus">Fleli_2973</name>
</gene>
<dbReference type="Gene3D" id="3.90.550.10">
    <property type="entry name" value="Spore Coat Polysaccharide Biosynthesis Protein SpsA, Chain A"/>
    <property type="match status" value="1"/>
</dbReference>
<dbReference type="AlphaFoldDB" id="I4AMY2"/>
<dbReference type="Pfam" id="PF00535">
    <property type="entry name" value="Glycos_transf_2"/>
    <property type="match status" value="1"/>
</dbReference>
<organism evidence="2 3">
    <name type="scientific">Bernardetia litoralis (strain ATCC 23117 / DSM 6794 / NBRC 15988 / NCIMB 1366 / Fx l1 / Sio-4)</name>
    <name type="common">Flexibacter litoralis</name>
    <dbReference type="NCBI Taxonomy" id="880071"/>
    <lineage>
        <taxon>Bacteria</taxon>
        <taxon>Pseudomonadati</taxon>
        <taxon>Bacteroidota</taxon>
        <taxon>Cytophagia</taxon>
        <taxon>Cytophagales</taxon>
        <taxon>Bernardetiaceae</taxon>
        <taxon>Bernardetia</taxon>
    </lineage>
</organism>
<dbReference type="PANTHER" id="PTHR43685">
    <property type="entry name" value="GLYCOSYLTRANSFERASE"/>
    <property type="match status" value="1"/>
</dbReference>
<dbReference type="STRING" id="880071.Fleli_2973"/>
<sequence>MVSIICLCYNHANFIEEALNSVFNQSYKNWELIIINDASTDNSQEIIDKIVKKNSSKNNTIQSIHLEKNQGNCAAFNEGFKISKGKYIIDLAADDKFEVDKLEKQVRVLENADSKTGICFTNATLINEEVDEENNKTGNYYFDWYKKKPKDGFIFKELIRAGGMICSPTMLIKREVLQELGGYDESLSYEDYDFWVRSSRNWKYVFLDENLTFYRKTNHSHSSTFKKKNNPHLYSTFKICQKGFYLCKNKEEYKSLSISVLYHFKESLKYKNYKAAKKFFCLFGKLTLKII</sequence>
<dbReference type="InterPro" id="IPR001173">
    <property type="entry name" value="Glyco_trans_2-like"/>
</dbReference>
<keyword evidence="3" id="KW-1185">Reference proteome</keyword>
<dbReference type="GO" id="GO:0016740">
    <property type="term" value="F:transferase activity"/>
    <property type="evidence" value="ECO:0007669"/>
    <property type="project" value="UniProtKB-KW"/>
</dbReference>
<evidence type="ECO:0000313" key="3">
    <source>
        <dbReference type="Proteomes" id="UP000006054"/>
    </source>
</evidence>
<evidence type="ECO:0000259" key="1">
    <source>
        <dbReference type="Pfam" id="PF00535"/>
    </source>
</evidence>
<dbReference type="PATRIC" id="fig|880071.3.peg.2967"/>
<dbReference type="RefSeq" id="WP_014798751.1">
    <property type="nucleotide sequence ID" value="NC_018018.1"/>
</dbReference>
<proteinExistence type="predicted"/>
<dbReference type="HOGENOM" id="CLU_025996_0_4_10"/>
<dbReference type="KEGG" id="fli:Fleli_2973"/>
<reference evidence="3" key="1">
    <citation type="submission" date="2012-06" db="EMBL/GenBank/DDBJ databases">
        <title>The complete genome of Flexibacter litoralis DSM 6794.</title>
        <authorList>
            <person name="Lucas S."/>
            <person name="Copeland A."/>
            <person name="Lapidus A."/>
            <person name="Glavina del Rio T."/>
            <person name="Dalin E."/>
            <person name="Tice H."/>
            <person name="Bruce D."/>
            <person name="Goodwin L."/>
            <person name="Pitluck S."/>
            <person name="Peters L."/>
            <person name="Ovchinnikova G."/>
            <person name="Lu M."/>
            <person name="Kyrpides N."/>
            <person name="Mavromatis K."/>
            <person name="Ivanova N."/>
            <person name="Brettin T."/>
            <person name="Detter J.C."/>
            <person name="Han C."/>
            <person name="Larimer F."/>
            <person name="Land M."/>
            <person name="Hauser L."/>
            <person name="Markowitz V."/>
            <person name="Cheng J.-F."/>
            <person name="Hugenholtz P."/>
            <person name="Woyke T."/>
            <person name="Wu D."/>
            <person name="Spring S."/>
            <person name="Lang E."/>
            <person name="Kopitz M."/>
            <person name="Brambilla E."/>
            <person name="Klenk H.-P."/>
            <person name="Eisen J.A."/>
        </authorList>
    </citation>
    <scope>NUCLEOTIDE SEQUENCE [LARGE SCALE GENOMIC DNA]</scope>
    <source>
        <strain evidence="3">ATCC 23117 / DSM 6794 / NBRC 15988 / NCIMB 1366 / Sio-4</strain>
    </source>
</reference>
<name>I4AMY2_BERLS</name>
<dbReference type="InterPro" id="IPR050834">
    <property type="entry name" value="Glycosyltransf_2"/>
</dbReference>
<dbReference type="OrthoDB" id="396512at2"/>
<keyword evidence="2" id="KW-0808">Transferase</keyword>
<protein>
    <submittedName>
        <fullName evidence="2">Glycosyl transferase</fullName>
    </submittedName>
</protein>
<dbReference type="Proteomes" id="UP000006054">
    <property type="component" value="Chromosome"/>
</dbReference>
<dbReference type="InterPro" id="IPR029044">
    <property type="entry name" value="Nucleotide-diphossugar_trans"/>
</dbReference>
<dbReference type="EMBL" id="CP003345">
    <property type="protein sequence ID" value="AFM05317.1"/>
    <property type="molecule type" value="Genomic_DNA"/>
</dbReference>
<feature type="domain" description="Glycosyltransferase 2-like" evidence="1">
    <location>
        <begin position="3"/>
        <end position="180"/>
    </location>
</feature>
<accession>I4AMY2</accession>
<dbReference type="eggNOG" id="COG1215">
    <property type="taxonomic scope" value="Bacteria"/>
</dbReference>